<keyword evidence="2" id="KW-1185">Reference proteome</keyword>
<organism evidence="1 2">
    <name type="scientific">Ignelater luminosus</name>
    <name type="common">Cucubano</name>
    <name type="synonym">Pyrophorus luminosus</name>
    <dbReference type="NCBI Taxonomy" id="2038154"/>
    <lineage>
        <taxon>Eukaryota</taxon>
        <taxon>Metazoa</taxon>
        <taxon>Ecdysozoa</taxon>
        <taxon>Arthropoda</taxon>
        <taxon>Hexapoda</taxon>
        <taxon>Insecta</taxon>
        <taxon>Pterygota</taxon>
        <taxon>Neoptera</taxon>
        <taxon>Endopterygota</taxon>
        <taxon>Coleoptera</taxon>
        <taxon>Polyphaga</taxon>
        <taxon>Elateriformia</taxon>
        <taxon>Elateroidea</taxon>
        <taxon>Elateridae</taxon>
        <taxon>Agrypninae</taxon>
        <taxon>Pyrophorini</taxon>
        <taxon>Ignelater</taxon>
    </lineage>
</organism>
<protein>
    <recommendedName>
        <fullName evidence="3">Craniofacial development protein 2-like</fullName>
    </recommendedName>
</protein>
<dbReference type="Gene3D" id="3.60.10.10">
    <property type="entry name" value="Endonuclease/exonuclease/phosphatase"/>
    <property type="match status" value="1"/>
</dbReference>
<sequence>MATCAPTDDCPRLTKDEDYDNLTDIVDESSQKEEIMLTGNMNARVGSMTDYQVVGQFGKNNINISGELLIEYCTQHSLEILNGFNKHKLIHRYTWKRPRPSFGQKSIIDYFTTKQKTKFKWQDCRVKRGPNCGSDHYLVEADNTHDV</sequence>
<feature type="non-terminal residue" evidence="1">
    <location>
        <position position="147"/>
    </location>
</feature>
<dbReference type="Proteomes" id="UP000801492">
    <property type="component" value="Unassembled WGS sequence"/>
</dbReference>
<proteinExistence type="predicted"/>
<evidence type="ECO:0000313" key="1">
    <source>
        <dbReference type="EMBL" id="KAF2902085.1"/>
    </source>
</evidence>
<accession>A0A8K0GEV8</accession>
<name>A0A8K0GEV8_IGNLU</name>
<gene>
    <name evidence="1" type="ORF">ILUMI_04098</name>
</gene>
<comment type="caution">
    <text evidence="1">The sequence shown here is derived from an EMBL/GenBank/DDBJ whole genome shotgun (WGS) entry which is preliminary data.</text>
</comment>
<dbReference type="AlphaFoldDB" id="A0A8K0GEV8"/>
<dbReference type="OrthoDB" id="410542at2759"/>
<dbReference type="InterPro" id="IPR036691">
    <property type="entry name" value="Endo/exonu/phosph_ase_sf"/>
</dbReference>
<dbReference type="SUPFAM" id="SSF56219">
    <property type="entry name" value="DNase I-like"/>
    <property type="match status" value="1"/>
</dbReference>
<evidence type="ECO:0008006" key="3">
    <source>
        <dbReference type="Google" id="ProtNLM"/>
    </source>
</evidence>
<reference evidence="1" key="1">
    <citation type="submission" date="2019-08" db="EMBL/GenBank/DDBJ databases">
        <title>The genome of the North American firefly Photinus pyralis.</title>
        <authorList>
            <consortium name="Photinus pyralis genome working group"/>
            <person name="Fallon T.R."/>
            <person name="Sander Lower S.E."/>
            <person name="Weng J.-K."/>
        </authorList>
    </citation>
    <scope>NUCLEOTIDE SEQUENCE</scope>
    <source>
        <strain evidence="1">TRF0915ILg1</strain>
        <tissue evidence="1">Whole body</tissue>
    </source>
</reference>
<dbReference type="EMBL" id="VTPC01001396">
    <property type="protein sequence ID" value="KAF2902085.1"/>
    <property type="molecule type" value="Genomic_DNA"/>
</dbReference>
<evidence type="ECO:0000313" key="2">
    <source>
        <dbReference type="Proteomes" id="UP000801492"/>
    </source>
</evidence>